<evidence type="ECO:0000259" key="1">
    <source>
        <dbReference type="Pfam" id="PF02557"/>
    </source>
</evidence>
<organism evidence="2 3">
    <name type="scientific">Formosa algae</name>
    <dbReference type="NCBI Taxonomy" id="225843"/>
    <lineage>
        <taxon>Bacteria</taxon>
        <taxon>Pseudomonadati</taxon>
        <taxon>Bacteroidota</taxon>
        <taxon>Flavobacteriia</taxon>
        <taxon>Flavobacteriales</taxon>
        <taxon>Flavobacteriaceae</taxon>
        <taxon>Formosa</taxon>
    </lineage>
</organism>
<dbReference type="InterPro" id="IPR052179">
    <property type="entry name" value="DD-CPase-like"/>
</dbReference>
<keyword evidence="3" id="KW-1185">Reference proteome</keyword>
<dbReference type="EMBL" id="JAUSUU010000005">
    <property type="protein sequence ID" value="MDQ0335534.1"/>
    <property type="molecule type" value="Genomic_DNA"/>
</dbReference>
<dbReference type="RefSeq" id="WP_057778765.1">
    <property type="nucleotide sequence ID" value="NZ_JAUSUU010000005.1"/>
</dbReference>
<protein>
    <submittedName>
        <fullName evidence="2">LAS superfamily LD-carboxypeptidase LdcB</fullName>
    </submittedName>
</protein>
<feature type="domain" description="D-alanyl-D-alanine carboxypeptidase-like core" evidence="1">
    <location>
        <begin position="51"/>
        <end position="184"/>
    </location>
</feature>
<proteinExistence type="predicted"/>
<accession>A0ABU0CGL7</accession>
<dbReference type="InterPro" id="IPR003709">
    <property type="entry name" value="VanY-like_core_dom"/>
</dbReference>
<name>A0ABU0CGL7_9FLAO</name>
<dbReference type="Gene3D" id="3.30.1380.10">
    <property type="match status" value="1"/>
</dbReference>
<dbReference type="PANTHER" id="PTHR34385:SF1">
    <property type="entry name" value="PEPTIDOGLYCAN L-ALANYL-D-GLUTAMATE ENDOPEPTIDASE CWLK"/>
    <property type="match status" value="1"/>
</dbReference>
<gene>
    <name evidence="2" type="ORF">J2Z57_001982</name>
</gene>
<dbReference type="SUPFAM" id="SSF55166">
    <property type="entry name" value="Hedgehog/DD-peptidase"/>
    <property type="match status" value="1"/>
</dbReference>
<sequence length="231" mass="26536">MPLFFIILFSSITHAQDTSKAITKDFVLGKFDFKTDACFVKVAPELSNKTIYLQQEVYNSFLNMIAAAKQSGIQFTVVSGTRNFNYQKSIWDRKWKANGNLSPIENAKKILRYSSMPSTSRHHWGTDLDLNNLSNSYFESGKGLKEYTWLLEHAHEYGFYQVYTSKENGRTGYNEEKWHWSYMPLSSKYLTFYNAHITDADITGFEGSELASELHMISNYVNGISKATKAM</sequence>
<dbReference type="Pfam" id="PF02557">
    <property type="entry name" value="VanY"/>
    <property type="match status" value="1"/>
</dbReference>
<reference evidence="2 3" key="1">
    <citation type="submission" date="2023-07" db="EMBL/GenBank/DDBJ databases">
        <title>Genomic Encyclopedia of Type Strains, Phase IV (KMG-IV): sequencing the most valuable type-strain genomes for metagenomic binning, comparative biology and taxonomic classification.</title>
        <authorList>
            <person name="Goeker M."/>
        </authorList>
    </citation>
    <scope>NUCLEOTIDE SEQUENCE [LARGE SCALE GENOMIC DNA]</scope>
    <source>
        <strain evidence="2 3">DSM 16476</strain>
    </source>
</reference>
<dbReference type="PANTHER" id="PTHR34385">
    <property type="entry name" value="D-ALANYL-D-ALANINE CARBOXYPEPTIDASE"/>
    <property type="match status" value="1"/>
</dbReference>
<evidence type="ECO:0000313" key="2">
    <source>
        <dbReference type="EMBL" id="MDQ0335534.1"/>
    </source>
</evidence>
<dbReference type="Proteomes" id="UP001231587">
    <property type="component" value="Unassembled WGS sequence"/>
</dbReference>
<comment type="caution">
    <text evidence="2">The sequence shown here is derived from an EMBL/GenBank/DDBJ whole genome shotgun (WGS) entry which is preliminary data.</text>
</comment>
<dbReference type="CDD" id="cd14847">
    <property type="entry name" value="DD-carboxypeptidase_like"/>
    <property type="match status" value="1"/>
</dbReference>
<evidence type="ECO:0000313" key="3">
    <source>
        <dbReference type="Proteomes" id="UP001231587"/>
    </source>
</evidence>
<dbReference type="InterPro" id="IPR009045">
    <property type="entry name" value="Zn_M74/Hedgehog-like"/>
</dbReference>